<dbReference type="EMBL" id="JADSJR010000023">
    <property type="protein sequence ID" value="MBG2915641.1"/>
    <property type="molecule type" value="Genomic_DNA"/>
</dbReference>
<evidence type="ECO:0000313" key="3">
    <source>
        <dbReference type="EMBL" id="QIF91967.1"/>
    </source>
</evidence>
<dbReference type="Proteomes" id="UP000501338">
    <property type="component" value="Chromosome"/>
</dbReference>
<evidence type="ECO:0000313" key="5">
    <source>
        <dbReference type="Proteomes" id="UP000612266"/>
    </source>
</evidence>
<keyword evidence="1" id="KW-0175">Coiled coil</keyword>
<protein>
    <submittedName>
        <fullName evidence="2">Type III secretion protein</fullName>
    </submittedName>
</protein>
<proteinExistence type="predicted"/>
<accession>A0A8I0WRC3</accession>
<keyword evidence="4" id="KW-1185">Reference proteome</keyword>
<dbReference type="Proteomes" id="UP000612266">
    <property type="component" value="Unassembled WGS sequence"/>
</dbReference>
<name>A0A8I0WRC3_9GAMM</name>
<evidence type="ECO:0000256" key="1">
    <source>
        <dbReference type="SAM" id="Coils"/>
    </source>
</evidence>
<sequence>MRLPLNQQYLINAIAKRQQRIEKEQQKYQRLIKEAESKKEEQTLLASALEKEIPFYEKVGSYSTLSLNQQKRKQAILLASLNIAISQIKEIEYQLEKLKKGSLFLKKEREKTIKKQNKMKLYLERKAREKELYIERLEQNEIQEMVLYDVHKDR</sequence>
<gene>
    <name evidence="3" type="ORF">GTH23_18955</name>
    <name evidence="2" type="ORF">I4901_14840</name>
</gene>
<reference evidence="3 4" key="1">
    <citation type="submission" date="2020-01" db="EMBL/GenBank/DDBJ databases">
        <title>The genomic epidemiology of tigecycline resistance gene tet(X) variants in a swine farm in China.</title>
        <authorList>
            <person name="Peng K."/>
            <person name="Li R."/>
        </authorList>
    </citation>
    <scope>NUCLEOTIDE SEQUENCE [LARGE SCALE GENOMIC DNA]</scope>
    <source>
        <strain evidence="3 4">ZF1</strain>
    </source>
</reference>
<reference evidence="2" key="2">
    <citation type="submission" date="2020-11" db="EMBL/GenBank/DDBJ databases">
        <title>Enhanced detection system for hospital associated transmission using whole genome sequencing surveillance.</title>
        <authorList>
            <person name="Harrison L.H."/>
            <person name="Van Tyne D."/>
            <person name="Marsh J.W."/>
            <person name="Griffith M.P."/>
            <person name="Snyder D.J."/>
            <person name="Cooper V.S."/>
            <person name="Mustapha M."/>
        </authorList>
    </citation>
    <scope>NUCLEOTIDE SEQUENCE</scope>
    <source>
        <strain evidence="2">PR00070</strain>
    </source>
</reference>
<dbReference type="EMBL" id="CP047340">
    <property type="protein sequence ID" value="QIF91967.1"/>
    <property type="molecule type" value="Genomic_DNA"/>
</dbReference>
<evidence type="ECO:0000313" key="2">
    <source>
        <dbReference type="EMBL" id="MBG2915641.1"/>
    </source>
</evidence>
<feature type="coiled-coil region" evidence="1">
    <location>
        <begin position="14"/>
        <end position="52"/>
    </location>
</feature>
<dbReference type="AlphaFoldDB" id="A0A8I0WRC3"/>
<organism evidence="2 5">
    <name type="scientific">Proteus terrae subsp. cibarius</name>
    <dbReference type="NCBI Taxonomy" id="626774"/>
    <lineage>
        <taxon>Bacteria</taxon>
        <taxon>Pseudomonadati</taxon>
        <taxon>Pseudomonadota</taxon>
        <taxon>Gammaproteobacteria</taxon>
        <taxon>Enterobacterales</taxon>
        <taxon>Morganellaceae</taxon>
        <taxon>Proteus</taxon>
    </lineage>
</organism>
<evidence type="ECO:0000313" key="4">
    <source>
        <dbReference type="Proteomes" id="UP000501338"/>
    </source>
</evidence>
<dbReference type="RefSeq" id="WP_075673514.1">
    <property type="nucleotide sequence ID" value="NZ_CP045008.1"/>
</dbReference>